<gene>
    <name evidence="1" type="ORF">THAOC_21651</name>
</gene>
<sequence length="199" mass="21780">MTLASSTIILKYFMITRGWVASLRISNEAEGGSFMDHLIQSANAQSKEGNFGLGRALKTVGTMSAMASDLASYTPGDHEVITSVPTPKIHYPEGSDNANFRMLNSKMFCPIDLMKRGDGDEDMKGKMDALLGDIVDFKDANNEELSYKNWSGGGDSCCRNFPRTSHLMKVNTGSISTRSSRMPWDAIFEGNDMAAKVEV</sequence>
<dbReference type="EMBL" id="AGNL01025778">
    <property type="protein sequence ID" value="EJK58245.1"/>
    <property type="molecule type" value="Genomic_DNA"/>
</dbReference>
<proteinExistence type="predicted"/>
<reference evidence="1 2" key="1">
    <citation type="journal article" date="2012" name="Genome Biol.">
        <title>Genome and low-iron response of an oceanic diatom adapted to chronic iron limitation.</title>
        <authorList>
            <person name="Lommer M."/>
            <person name="Specht M."/>
            <person name="Roy A.S."/>
            <person name="Kraemer L."/>
            <person name="Andreson R."/>
            <person name="Gutowska M.A."/>
            <person name="Wolf J."/>
            <person name="Bergner S.V."/>
            <person name="Schilhabel M.B."/>
            <person name="Klostermeier U.C."/>
            <person name="Beiko R.G."/>
            <person name="Rosenstiel P."/>
            <person name="Hippler M."/>
            <person name="Laroche J."/>
        </authorList>
    </citation>
    <scope>NUCLEOTIDE SEQUENCE [LARGE SCALE GENOMIC DNA]</scope>
    <source>
        <strain evidence="1 2">CCMP1005</strain>
    </source>
</reference>
<evidence type="ECO:0000313" key="2">
    <source>
        <dbReference type="Proteomes" id="UP000266841"/>
    </source>
</evidence>
<keyword evidence="2" id="KW-1185">Reference proteome</keyword>
<protein>
    <submittedName>
        <fullName evidence="1">Uncharacterized protein</fullName>
    </submittedName>
</protein>
<name>K0RZ02_THAOC</name>
<organism evidence="1 2">
    <name type="scientific">Thalassiosira oceanica</name>
    <name type="common">Marine diatom</name>
    <dbReference type="NCBI Taxonomy" id="159749"/>
    <lineage>
        <taxon>Eukaryota</taxon>
        <taxon>Sar</taxon>
        <taxon>Stramenopiles</taxon>
        <taxon>Ochrophyta</taxon>
        <taxon>Bacillariophyta</taxon>
        <taxon>Coscinodiscophyceae</taxon>
        <taxon>Thalassiosirophycidae</taxon>
        <taxon>Thalassiosirales</taxon>
        <taxon>Thalassiosiraceae</taxon>
        <taxon>Thalassiosira</taxon>
    </lineage>
</organism>
<evidence type="ECO:0000313" key="1">
    <source>
        <dbReference type="EMBL" id="EJK58245.1"/>
    </source>
</evidence>
<dbReference type="Proteomes" id="UP000266841">
    <property type="component" value="Unassembled WGS sequence"/>
</dbReference>
<dbReference type="AlphaFoldDB" id="K0RZ02"/>
<comment type="caution">
    <text evidence="1">The sequence shown here is derived from an EMBL/GenBank/DDBJ whole genome shotgun (WGS) entry which is preliminary data.</text>
</comment>
<accession>K0RZ02</accession>